<evidence type="ECO:0000313" key="2">
    <source>
        <dbReference type="EMBL" id="RIA84991.1"/>
    </source>
</evidence>
<proteinExistence type="predicted"/>
<dbReference type="STRING" id="658196.A0A397SQ75"/>
<dbReference type="OrthoDB" id="2332122at2759"/>
<dbReference type="AlphaFoldDB" id="A0A397SQ75"/>
<protein>
    <submittedName>
        <fullName evidence="2">Uncharacterized protein</fullName>
    </submittedName>
</protein>
<comment type="caution">
    <text evidence="2">The sequence shown here is derived from an EMBL/GenBank/DDBJ whole genome shotgun (WGS) entry which is preliminary data.</text>
</comment>
<accession>A0A397SQ75</accession>
<feature type="region of interest" description="Disordered" evidence="1">
    <location>
        <begin position="1"/>
        <end position="27"/>
    </location>
</feature>
<evidence type="ECO:0000256" key="1">
    <source>
        <dbReference type="SAM" id="MobiDB-lite"/>
    </source>
</evidence>
<reference evidence="2 3" key="1">
    <citation type="submission" date="2018-06" db="EMBL/GenBank/DDBJ databases">
        <title>Comparative genomics reveals the genomic features of Rhizophagus irregularis, R. cerebriforme, R. diaphanum and Gigaspora rosea, and their symbiotic lifestyle signature.</title>
        <authorList>
            <person name="Morin E."/>
            <person name="San Clemente H."/>
            <person name="Chen E.C.H."/>
            <person name="De La Providencia I."/>
            <person name="Hainaut M."/>
            <person name="Kuo A."/>
            <person name="Kohler A."/>
            <person name="Murat C."/>
            <person name="Tang N."/>
            <person name="Roy S."/>
            <person name="Loubradou J."/>
            <person name="Henrissat B."/>
            <person name="Grigoriev I.V."/>
            <person name="Corradi N."/>
            <person name="Roux C."/>
            <person name="Martin F.M."/>
        </authorList>
    </citation>
    <scope>NUCLEOTIDE SEQUENCE [LARGE SCALE GENOMIC DNA]</scope>
    <source>
        <strain evidence="2 3">DAOM 227022</strain>
    </source>
</reference>
<dbReference type="EMBL" id="QKYT01000455">
    <property type="protein sequence ID" value="RIA84991.1"/>
    <property type="molecule type" value="Genomic_DNA"/>
</dbReference>
<sequence>MMLTDEERSNKHRNVKNTSSSMSDISEKNNDDQLKILNEKVNILTVKNEKFYDQLIKDNAKFLKHLEFLCSRIKFLEKNIEHDNFMNNSFIKLLAKHRSLRDVLSSKTKEVLFIYFEADALSPINTSSLPQKITEWKANPSVAECYYKLLIKKFRFISKST</sequence>
<name>A0A397SQ75_9GLOM</name>
<dbReference type="Proteomes" id="UP000265703">
    <property type="component" value="Unassembled WGS sequence"/>
</dbReference>
<organism evidence="2 3">
    <name type="scientific">Glomus cerebriforme</name>
    <dbReference type="NCBI Taxonomy" id="658196"/>
    <lineage>
        <taxon>Eukaryota</taxon>
        <taxon>Fungi</taxon>
        <taxon>Fungi incertae sedis</taxon>
        <taxon>Mucoromycota</taxon>
        <taxon>Glomeromycotina</taxon>
        <taxon>Glomeromycetes</taxon>
        <taxon>Glomerales</taxon>
        <taxon>Glomeraceae</taxon>
        <taxon>Glomus</taxon>
    </lineage>
</organism>
<keyword evidence="3" id="KW-1185">Reference proteome</keyword>
<gene>
    <name evidence="2" type="ORF">C1645_831452</name>
</gene>
<evidence type="ECO:0000313" key="3">
    <source>
        <dbReference type="Proteomes" id="UP000265703"/>
    </source>
</evidence>